<dbReference type="NCBIfam" id="NF041492">
    <property type="entry name" value="MobF"/>
    <property type="match status" value="1"/>
</dbReference>
<dbReference type="Pfam" id="PF13604">
    <property type="entry name" value="AAA_30"/>
    <property type="match status" value="1"/>
</dbReference>
<dbReference type="InterPro" id="IPR014862">
    <property type="entry name" value="TrwC"/>
</dbReference>
<sequence length="1243" mass="133374">MAMVTVLGPDASQVDYRLSPTCGHDDATAGDAALTYRLAVATGARPIERIGGGWSEFGHAPGPDSVLVEDADVDAVRQVMAGRAPNSGEWLVKPKMAVHPNAKLPARPLVEAIQQTAAEAGHPAHDLLPPEQAKRLGRLERGLVRDGEAHRAPVGDLEVLAAAAGVDITGVYERQELAEAQAHRDERVRVGNRGYDVTIDVPKSVSVLWGLADEPTAARIEELYLQAVRESVSALESWTAYGMTGHHGDGQTAATVATSGYTGTITLHRTARPVAGQAGDPHIHAHVMLANLVRCEDGQWRTVAAGGRDLHRHVAAVGELARARVRDLLTRELGVAWEQSPETGRWEIVGIGADVRALYSQRRAQITAEAGTDASNAERDTIARRSAGAKLDLSPAEERQAWRERAETAHLDPDQLFADAIGHEPPEARTDRDPPGPRPPERPDPDTVAATVWDPEHGVTAGTKIVSRAKVMAAVANACPEGLASGQELAELTDAVLASGQPVAMPEAGQSHMANATRYTTRDVLEAEQTVIDAAARRRDTGAAAVAQASAAAAIAAYQQRKGITLSAEQRGVVERLLTAGHGIDAVVGVAGSGKTTIMAAARTGWEAQGLRVAGASTAAVAAAGLRAEAGIDARTIASWTQRIERGHGLSEVDVLVLDEAAMVDDGALAQLTEAAERSGTKLVGIGDPQQLRAVGVGGSFARVHEVVGGLTLSENRRQRGGVDRAALATWRQGAHQSALTTWGQAGRVHVGGDAEDAHAAIAAAWWADRQPISDPHDAVNDVLVLAATNRDVEELNARCRAIARDRGLLGEDVTYRTAGGDTLSLAVGDQIRVRRNDYRSRHSDEPDVLNGYRGTVRQTDQRQGALVEWRHDGRTEQAWMDPEDIAAGDLTHAYAATIASAQGQTCERAHVYGTGADARALYPAMSRARGESHLYLPGLEELESSGQHAAVGPPRTPEEEQARAIAAYATTLRDADEPIALDEITGAPYGLDQEPEHPHRAEPPAAEAERDQKAERNQQSPPAEHSQEAARDQERDRAPSAEEDTWQPLTRRAAYAGQGPAAAAAREEIAANQAALQAAQDRLPALRNAYVAAEERAEQSRLTLWMAGSSRRQAEAERDQARAELDETRAEVTRRSQEGTGLWQRAIQDDLQRAIREEHEAELRDQERVLGLSREELEARPMEERRAEVAGIRARDAGQSHIPVRPCGQHQRQAEEHARGAQPAEQRRREVAREREGPELGL</sequence>
<gene>
    <name evidence="3" type="ORF">EFW17_22605</name>
</gene>
<feature type="compositionally biased region" description="Basic and acidic residues" evidence="1">
    <location>
        <begin position="1026"/>
        <end position="1041"/>
    </location>
</feature>
<dbReference type="AlphaFoldDB" id="A0A3N0DYZ8"/>
<dbReference type="EMBL" id="RJMB01000035">
    <property type="protein sequence ID" value="RNL80726.1"/>
    <property type="molecule type" value="Genomic_DNA"/>
</dbReference>
<evidence type="ECO:0000256" key="1">
    <source>
        <dbReference type="SAM" id="MobiDB-lite"/>
    </source>
</evidence>
<dbReference type="Gene3D" id="3.40.50.300">
    <property type="entry name" value="P-loop containing nucleotide triphosphate hydrolases"/>
    <property type="match status" value="2"/>
</dbReference>
<dbReference type="Gene3D" id="2.30.30.940">
    <property type="match status" value="1"/>
</dbReference>
<feature type="region of interest" description="Disordered" evidence="1">
    <location>
        <begin position="989"/>
        <end position="1068"/>
    </location>
</feature>
<feature type="compositionally biased region" description="Basic and acidic residues" evidence="1">
    <location>
        <begin position="424"/>
        <end position="445"/>
    </location>
</feature>
<protein>
    <recommendedName>
        <fullName evidence="2">TrwC relaxase domain-containing protein</fullName>
    </recommendedName>
</protein>
<evidence type="ECO:0000259" key="2">
    <source>
        <dbReference type="Pfam" id="PF08751"/>
    </source>
</evidence>
<feature type="compositionally biased region" description="Low complexity" evidence="1">
    <location>
        <begin position="1053"/>
        <end position="1068"/>
    </location>
</feature>
<dbReference type="Pfam" id="PF08751">
    <property type="entry name" value="TrwC"/>
    <property type="match status" value="1"/>
</dbReference>
<comment type="caution">
    <text evidence="3">The sequence shown here is derived from an EMBL/GenBank/DDBJ whole genome shotgun (WGS) entry which is preliminary data.</text>
</comment>
<dbReference type="SUPFAM" id="SSF52540">
    <property type="entry name" value="P-loop containing nucleoside triphosphate hydrolases"/>
    <property type="match status" value="2"/>
</dbReference>
<reference evidence="3 4" key="1">
    <citation type="submission" date="2018-11" db="EMBL/GenBank/DDBJ databases">
        <title>The genome draft of YIM 96095.</title>
        <authorList>
            <person name="Tang S.-K."/>
            <person name="Chunyu W.-X."/>
            <person name="Feng Y.-Z."/>
        </authorList>
    </citation>
    <scope>NUCLEOTIDE SEQUENCE [LARGE SCALE GENOMIC DNA]</scope>
    <source>
        <strain evidence="3 4">YIM 96095</strain>
    </source>
</reference>
<dbReference type="OrthoDB" id="4524286at2"/>
<feature type="region of interest" description="Disordered" evidence="1">
    <location>
        <begin position="424"/>
        <end position="449"/>
    </location>
</feature>
<name>A0A3N0DYZ8_9ACTN</name>
<evidence type="ECO:0000313" key="3">
    <source>
        <dbReference type="EMBL" id="RNL80726.1"/>
    </source>
</evidence>
<feature type="compositionally biased region" description="Basic and acidic residues" evidence="1">
    <location>
        <begin position="1113"/>
        <end position="1138"/>
    </location>
</feature>
<feature type="region of interest" description="Disordered" evidence="1">
    <location>
        <begin position="1194"/>
        <end position="1243"/>
    </location>
</feature>
<dbReference type="RefSeq" id="WP_123203461.1">
    <property type="nucleotide sequence ID" value="NZ_RJMB01000035.1"/>
</dbReference>
<dbReference type="Proteomes" id="UP000269198">
    <property type="component" value="Unassembled WGS sequence"/>
</dbReference>
<dbReference type="SUPFAM" id="SSF55464">
    <property type="entry name" value="Origin of replication-binding domain, RBD-like"/>
    <property type="match status" value="1"/>
</dbReference>
<keyword evidence="4" id="KW-1185">Reference proteome</keyword>
<evidence type="ECO:0000313" key="4">
    <source>
        <dbReference type="Proteomes" id="UP000269198"/>
    </source>
</evidence>
<feature type="compositionally biased region" description="Basic and acidic residues" evidence="1">
    <location>
        <begin position="995"/>
        <end position="1017"/>
    </location>
</feature>
<feature type="region of interest" description="Disordered" evidence="1">
    <location>
        <begin position="1109"/>
        <end position="1142"/>
    </location>
</feature>
<dbReference type="InterPro" id="IPR027417">
    <property type="entry name" value="P-loop_NTPase"/>
</dbReference>
<feature type="compositionally biased region" description="Basic and acidic residues" evidence="1">
    <location>
        <begin position="1213"/>
        <end position="1243"/>
    </location>
</feature>
<organism evidence="3 4">
    <name type="scientific">Halostreptopolyspora alba</name>
    <dbReference type="NCBI Taxonomy" id="2487137"/>
    <lineage>
        <taxon>Bacteria</taxon>
        <taxon>Bacillati</taxon>
        <taxon>Actinomycetota</taxon>
        <taxon>Actinomycetes</taxon>
        <taxon>Streptosporangiales</taxon>
        <taxon>Nocardiopsidaceae</taxon>
        <taxon>Halostreptopolyspora</taxon>
    </lineage>
</organism>
<proteinExistence type="predicted"/>
<feature type="domain" description="TrwC relaxase" evidence="2">
    <location>
        <begin position="47"/>
        <end position="407"/>
    </location>
</feature>
<feature type="region of interest" description="Disordered" evidence="1">
    <location>
        <begin position="385"/>
        <end position="404"/>
    </location>
</feature>
<accession>A0A3N0DYZ8</accession>